<keyword evidence="3" id="KW-1185">Reference proteome</keyword>
<reference evidence="2 3" key="1">
    <citation type="submission" date="2016-03" db="EMBL/GenBank/DDBJ databases">
        <title>Cyphomyrmex costatus WGS genome.</title>
        <authorList>
            <person name="Nygaard S."/>
            <person name="Hu H."/>
            <person name="Boomsma J."/>
            <person name="Zhang G."/>
        </authorList>
    </citation>
    <scope>NUCLEOTIDE SEQUENCE [LARGE SCALE GENOMIC DNA]</scope>
    <source>
        <strain evidence="2">MS0001</strain>
        <tissue evidence="2">Whole body</tissue>
    </source>
</reference>
<dbReference type="PANTHER" id="PTHR46289:SF17">
    <property type="entry name" value="HAT C-TERMINAL DIMERISATION DOMAIN-CONTAINING PROTEIN"/>
    <property type="match status" value="1"/>
</dbReference>
<dbReference type="AlphaFoldDB" id="A0A151K234"/>
<proteinExistence type="predicted"/>
<dbReference type="GO" id="GO:0016301">
    <property type="term" value="F:kinase activity"/>
    <property type="evidence" value="ECO:0007669"/>
    <property type="project" value="UniProtKB-KW"/>
</dbReference>
<protein>
    <submittedName>
        <fullName evidence="2">52 kDa repressor of the inhibitor of the protein kinase</fullName>
    </submittedName>
</protein>
<evidence type="ECO:0000259" key="1">
    <source>
        <dbReference type="Pfam" id="PF05699"/>
    </source>
</evidence>
<keyword evidence="2" id="KW-0808">Transferase</keyword>
<keyword evidence="2" id="KW-0418">Kinase</keyword>
<organism evidence="2 3">
    <name type="scientific">Cyphomyrmex costatus</name>
    <dbReference type="NCBI Taxonomy" id="456900"/>
    <lineage>
        <taxon>Eukaryota</taxon>
        <taxon>Metazoa</taxon>
        <taxon>Ecdysozoa</taxon>
        <taxon>Arthropoda</taxon>
        <taxon>Hexapoda</taxon>
        <taxon>Insecta</taxon>
        <taxon>Pterygota</taxon>
        <taxon>Neoptera</taxon>
        <taxon>Endopterygota</taxon>
        <taxon>Hymenoptera</taxon>
        <taxon>Apocrita</taxon>
        <taxon>Aculeata</taxon>
        <taxon>Formicoidea</taxon>
        <taxon>Formicidae</taxon>
        <taxon>Myrmicinae</taxon>
        <taxon>Cyphomyrmex</taxon>
    </lineage>
</organism>
<comment type="caution">
    <text evidence="2">The sequence shown here is derived from an EMBL/GenBank/DDBJ whole genome shotgun (WGS) entry which is preliminary data.</text>
</comment>
<dbReference type="Proteomes" id="UP000078542">
    <property type="component" value="Unassembled WGS sequence"/>
</dbReference>
<dbReference type="STRING" id="456900.A0A151K234"/>
<dbReference type="EMBL" id="LKEX01009349">
    <property type="protein sequence ID" value="KYN50073.1"/>
    <property type="molecule type" value="Genomic_DNA"/>
</dbReference>
<dbReference type="InterPro" id="IPR008906">
    <property type="entry name" value="HATC_C_dom"/>
</dbReference>
<sequence>IKHCMGIISKICSFFNTAKRNFLLQEEIKADLSRESTHFKLKQLCATRWSERHDSVSIFLELFDYILSALHKISSTWDSSETSSTAFCLLTSMKSMEFIIALLTINRVFDFSSNLCKYLQSPKIDLCEAISYAKIVTQRVNEIRENVDVEFETLYAKASAYAEKYEIEIKVPRLAIQRSISPITYYKSNIFINFLDHFIMQMNERFLIHEQLLSSFQFLLAPSPLDQHNLHLLKNILQTYEADLQCNIEGLMNEYEIWHKRVEMLKRPLKNVEDALNNCNPIICENIFIILRIFATLPVSTCENERSFSMLRRLKTYLRSTTSENRLNRLALMNLYTDLMPSVEDVLDEMAKTNLKVLI</sequence>
<feature type="non-terminal residue" evidence="2">
    <location>
        <position position="1"/>
    </location>
</feature>
<feature type="domain" description="HAT C-terminal dimerisation" evidence="1">
    <location>
        <begin position="284"/>
        <end position="338"/>
    </location>
</feature>
<evidence type="ECO:0000313" key="3">
    <source>
        <dbReference type="Proteomes" id="UP000078542"/>
    </source>
</evidence>
<name>A0A151K234_9HYME</name>
<evidence type="ECO:0000313" key="2">
    <source>
        <dbReference type="EMBL" id="KYN50073.1"/>
    </source>
</evidence>
<dbReference type="InterPro" id="IPR012337">
    <property type="entry name" value="RNaseH-like_sf"/>
</dbReference>
<dbReference type="InterPro" id="IPR052958">
    <property type="entry name" value="IFN-induced_PKR_regulator"/>
</dbReference>
<dbReference type="GO" id="GO:0046983">
    <property type="term" value="F:protein dimerization activity"/>
    <property type="evidence" value="ECO:0007669"/>
    <property type="project" value="InterPro"/>
</dbReference>
<gene>
    <name evidence="2" type="ORF">ALC62_00101</name>
</gene>
<dbReference type="SUPFAM" id="SSF53098">
    <property type="entry name" value="Ribonuclease H-like"/>
    <property type="match status" value="1"/>
</dbReference>
<accession>A0A151K234</accession>
<dbReference type="Pfam" id="PF05699">
    <property type="entry name" value="Dimer_Tnp_hAT"/>
    <property type="match status" value="1"/>
</dbReference>
<dbReference type="PANTHER" id="PTHR46289">
    <property type="entry name" value="52 KDA REPRESSOR OF THE INHIBITOR OF THE PROTEIN KINASE-LIKE PROTEIN-RELATED"/>
    <property type="match status" value="1"/>
</dbReference>